<dbReference type="PROSITE" id="PS51257">
    <property type="entry name" value="PROKAR_LIPOPROTEIN"/>
    <property type="match status" value="1"/>
</dbReference>
<proteinExistence type="predicted"/>
<dbReference type="RefSeq" id="WP_100270562.1">
    <property type="nucleotide sequence ID" value="NZ_CP024443.1"/>
</dbReference>
<feature type="region of interest" description="Disordered" evidence="1">
    <location>
        <begin position="63"/>
        <end position="84"/>
    </location>
</feature>
<feature type="region of interest" description="Disordered" evidence="1">
    <location>
        <begin position="206"/>
        <end position="256"/>
    </location>
</feature>
<feature type="chain" id="PRO_5013823884" description="Lipoprotein" evidence="2">
    <location>
        <begin position="22"/>
        <end position="256"/>
    </location>
</feature>
<organism evidence="3 4">
    <name type="scientific">Faucicola osloensis</name>
    <name type="common">Moraxella osloensis</name>
    <dbReference type="NCBI Taxonomy" id="34062"/>
    <lineage>
        <taxon>Bacteria</taxon>
        <taxon>Pseudomonadati</taxon>
        <taxon>Pseudomonadota</taxon>
        <taxon>Gammaproteobacteria</taxon>
        <taxon>Moraxellales</taxon>
        <taxon>Moraxellaceae</taxon>
        <taxon>Faucicola</taxon>
    </lineage>
</organism>
<reference evidence="4" key="1">
    <citation type="submission" date="2017-11" db="EMBL/GenBank/DDBJ databases">
        <title>Complete genome sequence of Moraxella osloensis NP7 isolated from human skin.</title>
        <authorList>
            <person name="Lee K."/>
            <person name="Lim J.Y."/>
            <person name="Hwang I."/>
        </authorList>
    </citation>
    <scope>NUCLEOTIDE SEQUENCE [LARGE SCALE GENOMIC DNA]</scope>
    <source>
        <strain evidence="4">NP7</strain>
    </source>
</reference>
<evidence type="ECO:0000256" key="1">
    <source>
        <dbReference type="SAM" id="MobiDB-lite"/>
    </source>
</evidence>
<feature type="compositionally biased region" description="Basic and acidic residues" evidence="1">
    <location>
        <begin position="219"/>
        <end position="232"/>
    </location>
</feature>
<dbReference type="Proteomes" id="UP000229340">
    <property type="component" value="Chromosome"/>
</dbReference>
<evidence type="ECO:0000313" key="3">
    <source>
        <dbReference type="EMBL" id="ATR79392.1"/>
    </source>
</evidence>
<keyword evidence="2" id="KW-0732">Signal</keyword>
<protein>
    <recommendedName>
        <fullName evidence="5">Lipoprotein</fullName>
    </recommendedName>
</protein>
<evidence type="ECO:0000313" key="4">
    <source>
        <dbReference type="Proteomes" id="UP000229340"/>
    </source>
</evidence>
<feature type="signal peptide" evidence="2">
    <location>
        <begin position="1"/>
        <end position="21"/>
    </location>
</feature>
<evidence type="ECO:0000256" key="2">
    <source>
        <dbReference type="SAM" id="SignalP"/>
    </source>
</evidence>
<sequence>MLNKSIATSAMTIGAMSLVLALSACSKKDDKAVTTTASATTASATTTTTSTSTTTAPVAASQATSSAPASAAVTTTASSTTTTVTTPATAEKAANVSSVPTVAANNAAAATPNLALKADLTQLFKTLNELDRNTQAKQAEIAKKMQNAKTPADQQAFFKEVVAQLDLQKATLNKLKFNDPRVAQTRDKMVESITHSRAGTAALIKKPTATPETNPEIAKSMEKAQKSAEEARAMLMQLTEEAGIKPKGADAAPSKK</sequence>
<evidence type="ECO:0008006" key="5">
    <source>
        <dbReference type="Google" id="ProtNLM"/>
    </source>
</evidence>
<gene>
    <name evidence="3" type="ORF">NP7_09145</name>
</gene>
<dbReference type="EMBL" id="CP024443">
    <property type="protein sequence ID" value="ATR79392.1"/>
    <property type="molecule type" value="Genomic_DNA"/>
</dbReference>
<accession>A0A2D2LWJ5</accession>
<name>A0A2D2LWJ5_FAUOS</name>
<dbReference type="AlphaFoldDB" id="A0A2D2LWJ5"/>